<evidence type="ECO:0000259" key="6">
    <source>
        <dbReference type="Pfam" id="PF01370"/>
    </source>
</evidence>
<dbReference type="InterPro" id="IPR001509">
    <property type="entry name" value="Epimerase_deHydtase"/>
</dbReference>
<dbReference type="Gene3D" id="3.40.50.720">
    <property type="entry name" value="NAD(P)-binding Rossmann-like Domain"/>
    <property type="match status" value="1"/>
</dbReference>
<dbReference type="AlphaFoldDB" id="A0A1U7CN30"/>
<organism evidence="7 8">
    <name type="scientific">Paludisphaera borealis</name>
    <dbReference type="NCBI Taxonomy" id="1387353"/>
    <lineage>
        <taxon>Bacteria</taxon>
        <taxon>Pseudomonadati</taxon>
        <taxon>Planctomycetota</taxon>
        <taxon>Planctomycetia</taxon>
        <taxon>Isosphaerales</taxon>
        <taxon>Isosphaeraceae</taxon>
        <taxon>Paludisphaera</taxon>
    </lineage>
</organism>
<dbReference type="GO" id="GO:0016853">
    <property type="term" value="F:isomerase activity"/>
    <property type="evidence" value="ECO:0007669"/>
    <property type="project" value="UniProtKB-KW"/>
</dbReference>
<keyword evidence="2 5" id="KW-0521">NADP</keyword>
<keyword evidence="4 5" id="KW-0413">Isomerase</keyword>
<sequence length="312" mass="33700">MPERILLTGGTGFFGRRIAEALKARGHTVVTPGRPDFDMMDPASTLRTLEQVKPETVVHSAAHYGGLGICVAEPIPIFHRNVLMGVNLFDAASKVGVKKILAVGSACAYPGQVAGDMKESDFWSGPLHPSVEAYGFTKKVLEVALRAYSRGQGIIGQMPIVTNLYGENDVFGEYRSHVAAALIKKFADAVQSNAKQVVCWGTGAPVREFIYSADAAEAVARLLESGYTEPLNVGTGIGTTIKELSEIVARLTHFQGEIVWDTTKPDGVLRKVLDVSKMESVLNWKPPTSLEAGLAKTIKWYLANKAEADARQ</sequence>
<feature type="domain" description="NAD-dependent epimerase/dehydratase" evidence="6">
    <location>
        <begin position="5"/>
        <end position="234"/>
    </location>
</feature>
<comment type="function">
    <text evidence="5">Catalyzes the two-step NADP-dependent conversion of GDP-4-dehydro-6-deoxy-D-mannose to GDP-fucose, involving an epimerase and a reductase reaction.</text>
</comment>
<feature type="site" description="Important for catalytic activity" evidence="5">
    <location>
        <position position="107"/>
    </location>
</feature>
<feature type="site" description="Important for catalytic activity" evidence="5">
    <location>
        <position position="105"/>
    </location>
</feature>
<dbReference type="RefSeq" id="WP_168189346.1">
    <property type="nucleotide sequence ID" value="NZ_CP019082.1"/>
</dbReference>
<dbReference type="EC" id="1.1.1.271" evidence="5"/>
<evidence type="ECO:0000256" key="4">
    <source>
        <dbReference type="ARBA" id="ARBA00023235"/>
    </source>
</evidence>
<evidence type="ECO:0000256" key="5">
    <source>
        <dbReference type="HAMAP-Rule" id="MF_00956"/>
    </source>
</evidence>
<evidence type="ECO:0000256" key="2">
    <source>
        <dbReference type="ARBA" id="ARBA00022857"/>
    </source>
</evidence>
<comment type="pathway">
    <text evidence="5">Nucleotide-sugar biosynthesis; GDP-L-fucose biosynthesis via de novo pathway; GDP-L-fucose from GDP-alpha-D-mannose: step 2/2.</text>
</comment>
<dbReference type="GO" id="GO:0042351">
    <property type="term" value="P:'de novo' GDP-L-fucose biosynthetic process"/>
    <property type="evidence" value="ECO:0007669"/>
    <property type="project" value="UniProtKB-UniRule"/>
</dbReference>
<evidence type="ECO:0000313" key="7">
    <source>
        <dbReference type="EMBL" id="APW60293.1"/>
    </source>
</evidence>
<comment type="catalytic activity">
    <reaction evidence="5">
        <text>GDP-beta-L-fucose + NADP(+) = GDP-4-dehydro-alpha-D-rhamnose + NADPH + H(+)</text>
        <dbReference type="Rhea" id="RHEA:18885"/>
        <dbReference type="ChEBI" id="CHEBI:15378"/>
        <dbReference type="ChEBI" id="CHEBI:57273"/>
        <dbReference type="ChEBI" id="CHEBI:57783"/>
        <dbReference type="ChEBI" id="CHEBI:57964"/>
        <dbReference type="ChEBI" id="CHEBI:58349"/>
        <dbReference type="EC" id="1.1.1.271"/>
    </reaction>
</comment>
<dbReference type="UniPathway" id="UPA00128">
    <property type="reaction ID" value="UER00191"/>
</dbReference>
<evidence type="ECO:0000313" key="8">
    <source>
        <dbReference type="Proteomes" id="UP000186309"/>
    </source>
</evidence>
<dbReference type="Pfam" id="PF01370">
    <property type="entry name" value="Epimerase"/>
    <property type="match status" value="1"/>
</dbReference>
<dbReference type="GO" id="GO:0070401">
    <property type="term" value="F:NADP+ binding"/>
    <property type="evidence" value="ECO:0007669"/>
    <property type="project" value="UniProtKB-UniRule"/>
</dbReference>
<dbReference type="PANTHER" id="PTHR43238">
    <property type="entry name" value="GDP-L-FUCOSE SYNTHASE"/>
    <property type="match status" value="1"/>
</dbReference>
<feature type="binding site" evidence="5">
    <location>
        <position position="200"/>
    </location>
    <ligand>
        <name>substrate</name>
    </ligand>
</feature>
<comment type="similarity">
    <text evidence="1 5">Belongs to the NAD(P)-dependent epimerase/dehydratase family. Fucose synthase subfamily.</text>
</comment>
<dbReference type="KEGG" id="pbor:BSF38_01761"/>
<name>A0A1U7CN30_9BACT</name>
<dbReference type="Gene3D" id="3.90.25.10">
    <property type="entry name" value="UDP-galactose 4-epimerase, domain 1"/>
    <property type="match status" value="1"/>
</dbReference>
<accession>A0A1U7CN30</accession>
<dbReference type="EMBL" id="CP019082">
    <property type="protein sequence ID" value="APW60293.1"/>
    <property type="molecule type" value="Genomic_DNA"/>
</dbReference>
<feature type="binding site" evidence="5">
    <location>
        <position position="177"/>
    </location>
    <ligand>
        <name>NADP(+)</name>
        <dbReference type="ChEBI" id="CHEBI:58349"/>
    </ligand>
</feature>
<dbReference type="InterPro" id="IPR028614">
    <property type="entry name" value="GDP_fucose/colitose_synth"/>
</dbReference>
<feature type="binding site" evidence="5">
    <location>
        <position position="185"/>
    </location>
    <ligand>
        <name>substrate</name>
    </ligand>
</feature>
<gene>
    <name evidence="5 7" type="primary">fcl</name>
    <name evidence="7" type="ORF">BSF38_01761</name>
</gene>
<evidence type="ECO:0000256" key="3">
    <source>
        <dbReference type="ARBA" id="ARBA00023002"/>
    </source>
</evidence>
<protein>
    <recommendedName>
        <fullName evidence="5">GDP-L-fucose synthase</fullName>
        <ecNumber evidence="5">1.1.1.271</ecNumber>
    </recommendedName>
    <alternativeName>
        <fullName evidence="5">GDP-4-keto-6-deoxy-D-mannose-3,5-epimerase-4-reductase</fullName>
    </alternativeName>
</protein>
<dbReference type="Proteomes" id="UP000186309">
    <property type="component" value="Chromosome"/>
</dbReference>
<comment type="caution">
    <text evidence="5">Lacks conserved residue(s) required for the propagation of feature annotation.</text>
</comment>
<dbReference type="STRING" id="1387353.BSF38_01761"/>
<feature type="active site" description="Proton donor/acceptor" evidence="5">
    <location>
        <position position="134"/>
    </location>
</feature>
<keyword evidence="8" id="KW-1185">Reference proteome</keyword>
<evidence type="ECO:0000256" key="1">
    <source>
        <dbReference type="ARBA" id="ARBA00005959"/>
    </source>
</evidence>
<dbReference type="HAMAP" id="MF_00956">
    <property type="entry name" value="GDP_fucose_synth"/>
    <property type="match status" value="1"/>
</dbReference>
<dbReference type="GO" id="GO:0050577">
    <property type="term" value="F:GDP-L-fucose synthase activity"/>
    <property type="evidence" value="ECO:0007669"/>
    <property type="project" value="UniProtKB-UniRule"/>
</dbReference>
<keyword evidence="5" id="KW-0511">Multifunctional enzyme</keyword>
<reference evidence="8" key="1">
    <citation type="submission" date="2016-12" db="EMBL/GenBank/DDBJ databases">
        <title>Comparative genomics of four Isosphaeraceae planctomycetes: a common pool of plasmids and glycoside hydrolase genes.</title>
        <authorList>
            <person name="Ivanova A."/>
        </authorList>
    </citation>
    <scope>NUCLEOTIDE SEQUENCE [LARGE SCALE GENOMIC DNA]</scope>
    <source>
        <strain evidence="8">PX4</strain>
    </source>
</reference>
<dbReference type="PANTHER" id="PTHR43238:SF1">
    <property type="entry name" value="GDP-L-FUCOSE SYNTHASE"/>
    <property type="match status" value="1"/>
</dbReference>
<dbReference type="InterPro" id="IPR036291">
    <property type="entry name" value="NAD(P)-bd_dom_sf"/>
</dbReference>
<dbReference type="SUPFAM" id="SSF51735">
    <property type="entry name" value="NAD(P)-binding Rossmann-fold domains"/>
    <property type="match status" value="1"/>
</dbReference>
<feature type="binding site" evidence="5">
    <location>
        <position position="266"/>
    </location>
    <ligand>
        <name>substrate</name>
    </ligand>
</feature>
<proteinExistence type="inferred from homology"/>
<feature type="binding site" evidence="5">
    <location>
        <position position="207"/>
    </location>
    <ligand>
        <name>substrate</name>
    </ligand>
</feature>
<feature type="binding site" evidence="5">
    <location>
        <position position="138"/>
    </location>
    <ligand>
        <name>NADP(+)</name>
        <dbReference type="ChEBI" id="CHEBI:58349"/>
    </ligand>
</feature>
<feature type="binding site" evidence="5">
    <location>
        <begin position="9"/>
        <end position="15"/>
    </location>
    <ligand>
        <name>NADP(+)</name>
        <dbReference type="ChEBI" id="CHEBI:58349"/>
    </ligand>
</feature>
<keyword evidence="3 5" id="KW-0560">Oxidoreductase</keyword>